<feature type="compositionally biased region" description="Polar residues" evidence="1">
    <location>
        <begin position="231"/>
        <end position="240"/>
    </location>
</feature>
<feature type="compositionally biased region" description="Low complexity" evidence="1">
    <location>
        <begin position="206"/>
        <end position="217"/>
    </location>
</feature>
<dbReference type="GO" id="GO:0019210">
    <property type="term" value="F:kinase inhibitor activity"/>
    <property type="evidence" value="ECO:0007669"/>
    <property type="project" value="InterPro"/>
</dbReference>
<organism evidence="2">
    <name type="scientific">Physcomitrium patens</name>
    <name type="common">Spreading-leaved earth moss</name>
    <name type="synonym">Physcomitrella patens</name>
    <dbReference type="NCBI Taxonomy" id="3218"/>
    <lineage>
        <taxon>Eukaryota</taxon>
        <taxon>Viridiplantae</taxon>
        <taxon>Streptophyta</taxon>
        <taxon>Embryophyta</taxon>
        <taxon>Bryophyta</taxon>
        <taxon>Bryophytina</taxon>
        <taxon>Bryopsida</taxon>
        <taxon>Funariidae</taxon>
        <taxon>Funariales</taxon>
        <taxon>Funariaceae</taxon>
        <taxon>Physcomitrium</taxon>
    </lineage>
</organism>
<dbReference type="Gramene" id="Pp3c11_22260V3.1">
    <property type="protein sequence ID" value="PAC:32959609.CDS.1"/>
    <property type="gene ID" value="Pp3c11_22260"/>
</dbReference>
<feature type="compositionally biased region" description="Polar residues" evidence="1">
    <location>
        <begin position="445"/>
        <end position="459"/>
    </location>
</feature>
<accession>A0A2K1JVR7</accession>
<dbReference type="OrthoDB" id="1938320at2759"/>
<dbReference type="GO" id="GO:0005886">
    <property type="term" value="C:plasma membrane"/>
    <property type="evidence" value="ECO:0007669"/>
    <property type="project" value="InterPro"/>
</dbReference>
<feature type="region of interest" description="Disordered" evidence="1">
    <location>
        <begin position="197"/>
        <end position="217"/>
    </location>
</feature>
<dbReference type="EnsemblPlants" id="Pp3c11_22260V3.1">
    <property type="protein sequence ID" value="PAC:32959609.CDS.1"/>
    <property type="gene ID" value="Pp3c11_22260"/>
</dbReference>
<dbReference type="AlphaFoldDB" id="A0A2K1JVR7"/>
<proteinExistence type="predicted"/>
<evidence type="ECO:0000313" key="2">
    <source>
        <dbReference type="EMBL" id="PNR45613.1"/>
    </source>
</evidence>
<reference evidence="3" key="3">
    <citation type="submission" date="2020-12" db="UniProtKB">
        <authorList>
            <consortium name="EnsemblPlants"/>
        </authorList>
    </citation>
    <scope>IDENTIFICATION</scope>
</reference>
<dbReference type="RefSeq" id="XP_024387881.1">
    <property type="nucleotide sequence ID" value="XM_024532113.2"/>
</dbReference>
<feature type="compositionally biased region" description="Low complexity" evidence="1">
    <location>
        <begin position="248"/>
        <end position="264"/>
    </location>
</feature>
<dbReference type="Proteomes" id="UP000006727">
    <property type="component" value="Chromosome 11"/>
</dbReference>
<reference evidence="2 4" key="1">
    <citation type="journal article" date="2008" name="Science">
        <title>The Physcomitrella genome reveals evolutionary insights into the conquest of land by plants.</title>
        <authorList>
            <person name="Rensing S."/>
            <person name="Lang D."/>
            <person name="Zimmer A."/>
            <person name="Terry A."/>
            <person name="Salamov A."/>
            <person name="Shapiro H."/>
            <person name="Nishiyama T."/>
            <person name="Perroud P.-F."/>
            <person name="Lindquist E."/>
            <person name="Kamisugi Y."/>
            <person name="Tanahashi T."/>
            <person name="Sakakibara K."/>
            <person name="Fujita T."/>
            <person name="Oishi K."/>
            <person name="Shin-I T."/>
            <person name="Kuroki Y."/>
            <person name="Toyoda A."/>
            <person name="Suzuki Y."/>
            <person name="Hashimoto A."/>
            <person name="Yamaguchi K."/>
            <person name="Sugano A."/>
            <person name="Kohara Y."/>
            <person name="Fujiyama A."/>
            <person name="Anterola A."/>
            <person name="Aoki S."/>
            <person name="Ashton N."/>
            <person name="Barbazuk W.B."/>
            <person name="Barker E."/>
            <person name="Bennetzen J."/>
            <person name="Bezanilla M."/>
            <person name="Blankenship R."/>
            <person name="Cho S.H."/>
            <person name="Dutcher S."/>
            <person name="Estelle M."/>
            <person name="Fawcett J.A."/>
            <person name="Gundlach H."/>
            <person name="Hanada K."/>
            <person name="Heyl A."/>
            <person name="Hicks K.A."/>
            <person name="Hugh J."/>
            <person name="Lohr M."/>
            <person name="Mayer K."/>
            <person name="Melkozernov A."/>
            <person name="Murata T."/>
            <person name="Nelson D."/>
            <person name="Pils B."/>
            <person name="Prigge M."/>
            <person name="Reiss B."/>
            <person name="Renner T."/>
            <person name="Rombauts S."/>
            <person name="Rushton P."/>
            <person name="Sanderfoot A."/>
            <person name="Schween G."/>
            <person name="Shiu S.-H."/>
            <person name="Stueber K."/>
            <person name="Theodoulou F.L."/>
            <person name="Tu H."/>
            <person name="Van de Peer Y."/>
            <person name="Verrier P.J."/>
            <person name="Waters E."/>
            <person name="Wood A."/>
            <person name="Yang L."/>
            <person name="Cove D."/>
            <person name="Cuming A."/>
            <person name="Hasebe M."/>
            <person name="Lucas S."/>
            <person name="Mishler D.B."/>
            <person name="Reski R."/>
            <person name="Grigoriev I."/>
            <person name="Quatrano R.S."/>
            <person name="Boore J.L."/>
        </authorList>
    </citation>
    <scope>NUCLEOTIDE SEQUENCE [LARGE SCALE GENOMIC DNA]</scope>
    <source>
        <strain evidence="3 4">cv. Gransden 2004</strain>
    </source>
</reference>
<name>A0A2K1JVR7_PHYPA</name>
<dbReference type="EMBL" id="ABEU02000011">
    <property type="protein sequence ID" value="PNR45613.1"/>
    <property type="molecule type" value="Genomic_DNA"/>
</dbReference>
<evidence type="ECO:0000313" key="3">
    <source>
        <dbReference type="EnsemblPlants" id="PAC:32959609.CDS.1"/>
    </source>
</evidence>
<dbReference type="KEGG" id="ppp:112288184"/>
<reference evidence="2 4" key="2">
    <citation type="journal article" date="2018" name="Plant J.">
        <title>The Physcomitrella patens chromosome-scale assembly reveals moss genome structure and evolution.</title>
        <authorList>
            <person name="Lang D."/>
            <person name="Ullrich K.K."/>
            <person name="Murat F."/>
            <person name="Fuchs J."/>
            <person name="Jenkins J."/>
            <person name="Haas F.B."/>
            <person name="Piednoel M."/>
            <person name="Gundlach H."/>
            <person name="Van Bel M."/>
            <person name="Meyberg R."/>
            <person name="Vives C."/>
            <person name="Morata J."/>
            <person name="Symeonidi A."/>
            <person name="Hiss M."/>
            <person name="Muchero W."/>
            <person name="Kamisugi Y."/>
            <person name="Saleh O."/>
            <person name="Blanc G."/>
            <person name="Decker E.L."/>
            <person name="van Gessel N."/>
            <person name="Grimwood J."/>
            <person name="Hayes R.D."/>
            <person name="Graham S.W."/>
            <person name="Gunter L.E."/>
            <person name="McDaniel S.F."/>
            <person name="Hoernstein S.N.W."/>
            <person name="Larsson A."/>
            <person name="Li F.W."/>
            <person name="Perroud P.F."/>
            <person name="Phillips J."/>
            <person name="Ranjan P."/>
            <person name="Rokshar D.S."/>
            <person name="Rothfels C.J."/>
            <person name="Schneider L."/>
            <person name="Shu S."/>
            <person name="Stevenson D.W."/>
            <person name="Thummler F."/>
            <person name="Tillich M."/>
            <person name="Villarreal Aguilar J.C."/>
            <person name="Widiez T."/>
            <person name="Wong G.K."/>
            <person name="Wymore A."/>
            <person name="Zhang Y."/>
            <person name="Zimmer A.D."/>
            <person name="Quatrano R.S."/>
            <person name="Mayer K.F.X."/>
            <person name="Goodstein D."/>
            <person name="Casacuberta J.M."/>
            <person name="Vandepoele K."/>
            <person name="Reski R."/>
            <person name="Cuming A.C."/>
            <person name="Tuskan G.A."/>
            <person name="Maumus F."/>
            <person name="Salse J."/>
            <person name="Schmutz J."/>
            <person name="Rensing S.A."/>
        </authorList>
    </citation>
    <scope>NUCLEOTIDE SEQUENCE [LARGE SCALE GENOMIC DNA]</scope>
    <source>
        <strain evidence="3 4">cv. Gransden 2004</strain>
    </source>
</reference>
<dbReference type="GeneID" id="112288184"/>
<gene>
    <name evidence="3" type="primary">LOC112288184</name>
    <name evidence="2" type="ORF">PHYPA_015384</name>
</gene>
<feature type="region of interest" description="Disordered" evidence="1">
    <location>
        <begin position="231"/>
        <end position="268"/>
    </location>
</feature>
<feature type="region of interest" description="Disordered" evidence="1">
    <location>
        <begin position="436"/>
        <end position="459"/>
    </location>
</feature>
<feature type="region of interest" description="Disordered" evidence="1">
    <location>
        <begin position="160"/>
        <end position="180"/>
    </location>
</feature>
<dbReference type="Gramene" id="Pp3c11_22260V3.2">
    <property type="protein sequence ID" value="PAC:32959610.CDS.1"/>
    <property type="gene ID" value="Pp3c11_22260"/>
</dbReference>
<dbReference type="EnsemblPlants" id="Pp3c11_22260V3.3">
    <property type="protein sequence ID" value="PAC:32959611.CDS.1"/>
    <property type="gene ID" value="Pp3c11_22260"/>
</dbReference>
<protein>
    <submittedName>
        <fullName evidence="2 3">Uncharacterized protein</fullName>
    </submittedName>
</protein>
<sequence>MEDEQWKRRDFTQIKPRRPEGTAVAEFCADWESTMSFLFLWPPGESTNFDGKDQTEVDGVTNVEDSDKRSYEVQAGRDRVDGSEVKQLSSEELLKEFEFSSMSTSSSAVVEHQYPSGSSPADELFFKGQLLPLHLPPRIQMVKKLSLDGQQQWPQELKHLADPAGPDCRNQCEDTVTHGNPPLSQARFARLFQPKHNSREVSVPVSNTPNLLSSSSTTWWDPRELAQENAGYTSSRASFTSTDRDSSGECSSSRDSSGSSQDGFDSGKETLFTASRNLESKWTFMHNREVFSTHSTVCDHRRRPIGISTWLRPPFKWKVLFGAKKSSLLKPLDVPMDVSATSTQDVGHLQDANQPNEQFSSDHRVFFSSSPASSDHRYYSDCSGELAPSGDLLLNSGASVHGVGVEQDKHYYHRSMEKVKGYVHRYMKVLQKKTGSQGDCADQAPGSTHSLPTPAITNTRSFPPFTQSFRFSAEDMIPLCMIRKPPQPPVPSVRRRPSTSCSSSELHSAIQGAIAHCKESQSKKDDA</sequence>
<evidence type="ECO:0000256" key="1">
    <source>
        <dbReference type="SAM" id="MobiDB-lite"/>
    </source>
</evidence>
<keyword evidence="4" id="KW-1185">Reference proteome</keyword>
<dbReference type="InterPro" id="IPR039620">
    <property type="entry name" value="BKI1/MAKR1/3/4"/>
</dbReference>
<feature type="region of interest" description="Disordered" evidence="1">
    <location>
        <begin position="483"/>
        <end position="506"/>
    </location>
</feature>
<evidence type="ECO:0000313" key="4">
    <source>
        <dbReference type="Proteomes" id="UP000006727"/>
    </source>
</evidence>
<dbReference type="Gramene" id="Pp3c11_22260V3.3">
    <property type="protein sequence ID" value="PAC:32959611.CDS.1"/>
    <property type="gene ID" value="Pp3c11_22260"/>
</dbReference>
<dbReference type="PANTHER" id="PTHR33312">
    <property type="entry name" value="MEMBRANE-ASSOCIATED KINASE REGULATOR 4-RELATED"/>
    <property type="match status" value="1"/>
</dbReference>
<dbReference type="PANTHER" id="PTHR33312:SF21">
    <property type="entry name" value="MEMBRANE-ASSOCIATED KINASE REGULATOR 3-RELATED"/>
    <property type="match status" value="1"/>
</dbReference>
<dbReference type="EnsemblPlants" id="Pp3c11_22260V3.2">
    <property type="protein sequence ID" value="PAC:32959610.CDS.1"/>
    <property type="gene ID" value="Pp3c11_22260"/>
</dbReference>
<dbReference type="PaxDb" id="3218-PP1S31_218V6.1"/>